<name>A0A828Z7B6_9LEPT</name>
<organism evidence="1 2">
    <name type="scientific">Leptospira weilii str. 2006001853</name>
    <dbReference type="NCBI Taxonomy" id="1001589"/>
    <lineage>
        <taxon>Bacteria</taxon>
        <taxon>Pseudomonadati</taxon>
        <taxon>Spirochaetota</taxon>
        <taxon>Spirochaetia</taxon>
        <taxon>Leptospirales</taxon>
        <taxon>Leptospiraceae</taxon>
        <taxon>Leptospira</taxon>
    </lineage>
</organism>
<reference evidence="1 2" key="1">
    <citation type="submission" date="2012-10" db="EMBL/GenBank/DDBJ databases">
        <authorList>
            <person name="Harkins D.M."/>
            <person name="Durkin A.S."/>
            <person name="Brinkac L.M."/>
            <person name="Haft D.H."/>
            <person name="Selengut J.D."/>
            <person name="Sanka R."/>
            <person name="DePew J."/>
            <person name="Purushe J."/>
            <person name="Whelen A.C."/>
            <person name="Vinetz J.M."/>
            <person name="Sutton G.G."/>
            <person name="Nierman W.C."/>
            <person name="Fouts D.E."/>
        </authorList>
    </citation>
    <scope>NUCLEOTIDE SEQUENCE [LARGE SCALE GENOMIC DNA]</scope>
    <source>
        <strain evidence="1 2">2006001853</strain>
    </source>
</reference>
<dbReference type="EMBL" id="AFLV02000008">
    <property type="protein sequence ID" value="EKR66208.1"/>
    <property type="molecule type" value="Genomic_DNA"/>
</dbReference>
<evidence type="ECO:0000313" key="2">
    <source>
        <dbReference type="Proteomes" id="UP000001338"/>
    </source>
</evidence>
<sequence>MVRRGVGIRRRCLEEEYMSIIRNPQDPEIFEAIHERVGIYAFIPRVSEPSNGLMRPIGFERQSEIIILSDLDDLSINRRNEQ</sequence>
<comment type="caution">
    <text evidence="1">The sequence shown here is derived from an EMBL/GenBank/DDBJ whole genome shotgun (WGS) entry which is preliminary data.</text>
</comment>
<gene>
    <name evidence="1" type="ORF">LEP1GSC036_0983</name>
</gene>
<dbReference type="AlphaFoldDB" id="A0A828Z7B6"/>
<protein>
    <submittedName>
        <fullName evidence="1">Uncharacterized protein</fullName>
    </submittedName>
</protein>
<dbReference type="Proteomes" id="UP000001338">
    <property type="component" value="Unassembled WGS sequence"/>
</dbReference>
<proteinExistence type="predicted"/>
<accession>A0A828Z7B6</accession>
<evidence type="ECO:0000313" key="1">
    <source>
        <dbReference type="EMBL" id="EKR66208.1"/>
    </source>
</evidence>